<dbReference type="AlphaFoldDB" id="A0A2R6NLI5"/>
<organism evidence="1 2">
    <name type="scientific">Hermanssonia centrifuga</name>
    <dbReference type="NCBI Taxonomy" id="98765"/>
    <lineage>
        <taxon>Eukaryota</taxon>
        <taxon>Fungi</taxon>
        <taxon>Dikarya</taxon>
        <taxon>Basidiomycota</taxon>
        <taxon>Agaricomycotina</taxon>
        <taxon>Agaricomycetes</taxon>
        <taxon>Polyporales</taxon>
        <taxon>Meruliaceae</taxon>
        <taxon>Hermanssonia</taxon>
    </lineage>
</organism>
<feature type="non-terminal residue" evidence="1">
    <location>
        <position position="1"/>
    </location>
</feature>
<protein>
    <submittedName>
        <fullName evidence="1">Uncharacterized protein</fullName>
    </submittedName>
</protein>
<sequence>TTVISFQKTRSVTKPPDVRGMNKFIISEHPRIPQPVKVWSTALANVNRAKMSANNWGCWVREPHVLVGPENTLRVQNCLCNWFWVWDAWYHMLAAMGLFGAFGEWKPTYRASLLSDYNGVLSVIT</sequence>
<evidence type="ECO:0000313" key="1">
    <source>
        <dbReference type="EMBL" id="PSR73186.1"/>
    </source>
</evidence>
<gene>
    <name evidence="1" type="ORF">PHLCEN_2v10949</name>
</gene>
<comment type="caution">
    <text evidence="1">The sequence shown here is derived from an EMBL/GenBank/DDBJ whole genome shotgun (WGS) entry which is preliminary data.</text>
</comment>
<keyword evidence="2" id="KW-1185">Reference proteome</keyword>
<accession>A0A2R6NLI5</accession>
<name>A0A2R6NLI5_9APHY</name>
<evidence type="ECO:0000313" key="2">
    <source>
        <dbReference type="Proteomes" id="UP000186601"/>
    </source>
</evidence>
<reference evidence="1 2" key="1">
    <citation type="submission" date="2018-02" db="EMBL/GenBank/DDBJ databases">
        <title>Genome sequence of the basidiomycete white-rot fungus Phlebia centrifuga.</title>
        <authorList>
            <person name="Granchi Z."/>
            <person name="Peng M."/>
            <person name="de Vries R.P."/>
            <person name="Hilden K."/>
            <person name="Makela M.R."/>
            <person name="Grigoriev I."/>
            <person name="Riley R."/>
        </authorList>
    </citation>
    <scope>NUCLEOTIDE SEQUENCE [LARGE SCALE GENOMIC DNA]</scope>
    <source>
        <strain evidence="1 2">FBCC195</strain>
    </source>
</reference>
<dbReference type="Proteomes" id="UP000186601">
    <property type="component" value="Unassembled WGS sequence"/>
</dbReference>
<dbReference type="OrthoDB" id="2692137at2759"/>
<proteinExistence type="predicted"/>
<dbReference type="EMBL" id="MLYV02001098">
    <property type="protein sequence ID" value="PSR73186.1"/>
    <property type="molecule type" value="Genomic_DNA"/>
</dbReference>